<evidence type="ECO:0000313" key="4">
    <source>
        <dbReference type="Proteomes" id="UP000011626"/>
    </source>
</evidence>
<dbReference type="EMBL" id="AOIU01000033">
    <property type="protein sequence ID" value="ELZ23636.1"/>
    <property type="molecule type" value="Genomic_DNA"/>
</dbReference>
<comment type="caution">
    <text evidence="3">The sequence shown here is derived from an EMBL/GenBank/DDBJ whole genome shotgun (WGS) entry which is preliminary data.</text>
</comment>
<sequence>MAALLLVTSALGGAATTGMVDLDDDGPIGEANAFACAGACLIGAAAAAGIAIGTVSGAAAHAHFFSDSGSINETALAQADALEARKNMYDKAATQRQNSQILMDSYGNFLQDTREPATMAGKNAYIRALENGSSEAVARAKAREAVSNYYSAKQMQLRAQFNTSLLTMVSIEGVEAQHANISDSFASLDYNTDGNTNLDNANFSKTSTVTLVNGSIVPTRSIKLYLSNDAGNFDFTGHVTPSNDRVKDTYWLEVDSYTVSAPNENFDDRTVLPTQKYQNYWSDIEAQNDVVQSRVSDFVNSTYSKYQEGEIDTDDLVDPYLEARSYSPEGEEYDTWAISSLSAMGVGVPENMTTTRSMVIRSPPSDGPTYDGVLMSDELPVNGRFKLNHTYNATKLAGPQYVVSGETGSTTELEGEFRIVKVTDVNGKTLNTSEISYRDIDYNATDMDEFIALQKEVRNLTAELEARQSNLRDGGSSGGLFPNFGGGNIPMPAAVAVVVVLVGFVAIPALYRP</sequence>
<keyword evidence="1" id="KW-1133">Transmembrane helix</keyword>
<organism evidence="3 4">
    <name type="scientific">Halosimplex carlsbadense 2-9-1</name>
    <dbReference type="NCBI Taxonomy" id="797114"/>
    <lineage>
        <taxon>Archaea</taxon>
        <taxon>Methanobacteriati</taxon>
        <taxon>Methanobacteriota</taxon>
        <taxon>Stenosarchaea group</taxon>
        <taxon>Halobacteria</taxon>
        <taxon>Halobacteriales</taxon>
        <taxon>Haloarculaceae</taxon>
        <taxon>Halosimplex</taxon>
    </lineage>
</organism>
<evidence type="ECO:0000256" key="1">
    <source>
        <dbReference type="SAM" id="Phobius"/>
    </source>
</evidence>
<evidence type="ECO:0000259" key="2">
    <source>
        <dbReference type="Pfam" id="PF26255"/>
    </source>
</evidence>
<name>M0CK72_9EURY</name>
<keyword evidence="4" id="KW-1185">Reference proteome</keyword>
<accession>M0CK72</accession>
<dbReference type="AlphaFoldDB" id="M0CK72"/>
<dbReference type="Pfam" id="PF26255">
    <property type="entry name" value="Viral_env_HRPV"/>
    <property type="match status" value="1"/>
</dbReference>
<feature type="transmembrane region" description="Helical" evidence="1">
    <location>
        <begin position="491"/>
        <end position="511"/>
    </location>
</feature>
<keyword evidence="1" id="KW-0472">Membrane</keyword>
<keyword evidence="1" id="KW-0812">Transmembrane</keyword>
<dbReference type="Proteomes" id="UP000011626">
    <property type="component" value="Unassembled WGS sequence"/>
</dbReference>
<evidence type="ECO:0000313" key="3">
    <source>
        <dbReference type="EMBL" id="ELZ23636.1"/>
    </source>
</evidence>
<proteinExistence type="predicted"/>
<protein>
    <recommendedName>
        <fullName evidence="2">Envelope protein N-terminal domain-containing protein</fullName>
    </recommendedName>
</protein>
<dbReference type="InterPro" id="IPR058677">
    <property type="entry name" value="ORF4_N"/>
</dbReference>
<reference evidence="3 4" key="1">
    <citation type="journal article" date="2014" name="PLoS Genet.">
        <title>Phylogenetically driven sequencing of extremely halophilic archaea reveals strategies for static and dynamic osmo-response.</title>
        <authorList>
            <person name="Becker E.A."/>
            <person name="Seitzer P.M."/>
            <person name="Tritt A."/>
            <person name="Larsen D."/>
            <person name="Krusor M."/>
            <person name="Yao A.I."/>
            <person name="Wu D."/>
            <person name="Madern D."/>
            <person name="Eisen J.A."/>
            <person name="Darling A.E."/>
            <person name="Facciotti M.T."/>
        </authorList>
    </citation>
    <scope>NUCLEOTIDE SEQUENCE [LARGE SCALE GENOMIC DNA]</scope>
    <source>
        <strain evidence="3 4">2-9-1</strain>
    </source>
</reference>
<dbReference type="eggNOG" id="arCOG07782">
    <property type="taxonomic scope" value="Archaea"/>
</dbReference>
<feature type="domain" description="Envelope protein N-terminal" evidence="2">
    <location>
        <begin position="67"/>
        <end position="345"/>
    </location>
</feature>
<gene>
    <name evidence="3" type="ORF">C475_15233</name>
</gene>
<dbReference type="STRING" id="797114.C475_15233"/>